<proteinExistence type="predicted"/>
<dbReference type="EMBL" id="CAJVPT010025724">
    <property type="protein sequence ID" value="CAG8676272.1"/>
    <property type="molecule type" value="Genomic_DNA"/>
</dbReference>
<evidence type="ECO:0000313" key="1">
    <source>
        <dbReference type="EMBL" id="CAG8676272.1"/>
    </source>
</evidence>
<accession>A0ACA9NTI6</accession>
<reference evidence="1" key="1">
    <citation type="submission" date="2021-06" db="EMBL/GenBank/DDBJ databases">
        <authorList>
            <person name="Kallberg Y."/>
            <person name="Tangrot J."/>
            <person name="Rosling A."/>
        </authorList>
    </citation>
    <scope>NUCLEOTIDE SEQUENCE</scope>
    <source>
        <strain evidence="1">CL356</strain>
    </source>
</reference>
<keyword evidence="2" id="KW-1185">Reference proteome</keyword>
<sequence>KMDSLPENMAIENPILILRMLAASSKAKIPYVSSSPLKLHKFDVELVSDWHLTRFASSKQAKTDRRRMVLGEKGGGEEE</sequence>
<feature type="non-terminal residue" evidence="1">
    <location>
        <position position="1"/>
    </location>
</feature>
<dbReference type="Proteomes" id="UP000789525">
    <property type="component" value="Unassembled WGS sequence"/>
</dbReference>
<evidence type="ECO:0000313" key="2">
    <source>
        <dbReference type="Proteomes" id="UP000789525"/>
    </source>
</evidence>
<gene>
    <name evidence="1" type="ORF">ACOLOM_LOCUS9149</name>
</gene>
<name>A0ACA9NTI6_9GLOM</name>
<organism evidence="1 2">
    <name type="scientific">Acaulospora colombiana</name>
    <dbReference type="NCBI Taxonomy" id="27376"/>
    <lineage>
        <taxon>Eukaryota</taxon>
        <taxon>Fungi</taxon>
        <taxon>Fungi incertae sedis</taxon>
        <taxon>Mucoromycota</taxon>
        <taxon>Glomeromycotina</taxon>
        <taxon>Glomeromycetes</taxon>
        <taxon>Diversisporales</taxon>
        <taxon>Acaulosporaceae</taxon>
        <taxon>Acaulospora</taxon>
    </lineage>
</organism>
<protein>
    <submittedName>
        <fullName evidence="1">16798_t:CDS:1</fullName>
    </submittedName>
</protein>
<comment type="caution">
    <text evidence="1">The sequence shown here is derived from an EMBL/GenBank/DDBJ whole genome shotgun (WGS) entry which is preliminary data.</text>
</comment>